<feature type="binding site" evidence="6">
    <location>
        <begin position="130"/>
        <end position="135"/>
    </location>
    <ligand>
        <name>ATP</name>
        <dbReference type="ChEBI" id="CHEBI:30616"/>
    </ligand>
</feature>
<keyword evidence="4 6" id="KW-0067">ATP-binding</keyword>
<feature type="domain" description="Clp1 P-loop" evidence="9">
    <location>
        <begin position="127"/>
        <end position="321"/>
    </location>
</feature>
<accession>D3B2K3</accession>
<evidence type="ECO:0000259" key="8">
    <source>
        <dbReference type="Pfam" id="PF16573"/>
    </source>
</evidence>
<dbReference type="RefSeq" id="XP_020435668.1">
    <property type="nucleotide sequence ID" value="XM_020573596.1"/>
</dbReference>
<dbReference type="PANTHER" id="PTHR12755">
    <property type="entry name" value="CLEAVAGE/POLYADENYLATION FACTOR IA SUBUNIT CLP1P"/>
    <property type="match status" value="1"/>
</dbReference>
<dbReference type="InterPro" id="IPR027417">
    <property type="entry name" value="P-loop_NTPase"/>
</dbReference>
<organism evidence="10 11">
    <name type="scientific">Heterostelium pallidum (strain ATCC 26659 / Pp 5 / PN500)</name>
    <name type="common">Cellular slime mold</name>
    <name type="synonym">Polysphondylium pallidum</name>
    <dbReference type="NCBI Taxonomy" id="670386"/>
    <lineage>
        <taxon>Eukaryota</taxon>
        <taxon>Amoebozoa</taxon>
        <taxon>Evosea</taxon>
        <taxon>Eumycetozoa</taxon>
        <taxon>Dictyostelia</taxon>
        <taxon>Acytosteliales</taxon>
        <taxon>Acytosteliaceae</taxon>
        <taxon>Heterostelium</taxon>
    </lineage>
</organism>
<dbReference type="FunCoup" id="D3B2K3">
    <property type="interactions" value="562"/>
</dbReference>
<dbReference type="FunFam" id="2.40.30.330:FF:000002">
    <property type="entry name" value="Protein CLP1 homolog"/>
    <property type="match status" value="1"/>
</dbReference>
<comment type="similarity">
    <text evidence="6">Belongs to the Clp1 family. Clp1 subfamily.</text>
</comment>
<comment type="caution">
    <text evidence="10">The sequence shown here is derived from an EMBL/GenBank/DDBJ whole genome shotgun (WGS) entry which is preliminary data.</text>
</comment>
<dbReference type="STRING" id="670386.D3B2K3"/>
<keyword evidence="2 6" id="KW-0507">mRNA processing</keyword>
<dbReference type="GO" id="GO:0005849">
    <property type="term" value="C:mRNA cleavage factor complex"/>
    <property type="evidence" value="ECO:0007669"/>
    <property type="project" value="InterPro"/>
</dbReference>
<dbReference type="SUPFAM" id="SSF52540">
    <property type="entry name" value="P-loop containing nucleoside triphosphate hydrolases"/>
    <property type="match status" value="1"/>
</dbReference>
<dbReference type="OMA" id="VQYVNCH"/>
<feature type="domain" description="Clp1 N-terminal" evidence="8">
    <location>
        <begin position="25"/>
        <end position="110"/>
    </location>
</feature>
<reference evidence="10 11" key="1">
    <citation type="journal article" date="2011" name="Genome Res.">
        <title>Phylogeny-wide analysis of social amoeba genomes highlights ancient origins for complex intercellular communication.</title>
        <authorList>
            <person name="Heidel A.J."/>
            <person name="Lawal H.M."/>
            <person name="Felder M."/>
            <person name="Schilde C."/>
            <person name="Helps N.R."/>
            <person name="Tunggal B."/>
            <person name="Rivero F."/>
            <person name="John U."/>
            <person name="Schleicher M."/>
            <person name="Eichinger L."/>
            <person name="Platzer M."/>
            <person name="Noegel A.A."/>
            <person name="Schaap P."/>
            <person name="Gloeckner G."/>
        </authorList>
    </citation>
    <scope>NUCLEOTIDE SEQUENCE [LARGE SCALE GENOMIC DNA]</scope>
    <source>
        <strain evidence="11">ATCC 26659 / Pp 5 / PN500</strain>
    </source>
</reference>
<keyword evidence="11" id="KW-1185">Reference proteome</keyword>
<dbReference type="GO" id="GO:0051731">
    <property type="term" value="F:polynucleotide 5'-hydroxyl-kinase activity"/>
    <property type="evidence" value="ECO:0007669"/>
    <property type="project" value="InterPro"/>
</dbReference>
<protein>
    <recommendedName>
        <fullName evidence="6">Protein CLP1 homolog</fullName>
    </recommendedName>
</protein>
<dbReference type="HAMAP" id="MF_03035">
    <property type="entry name" value="Clp1"/>
    <property type="match status" value="1"/>
</dbReference>
<dbReference type="Pfam" id="PF06807">
    <property type="entry name" value="Clp1"/>
    <property type="match status" value="1"/>
</dbReference>
<evidence type="ECO:0000256" key="1">
    <source>
        <dbReference type="ARBA" id="ARBA00004123"/>
    </source>
</evidence>
<dbReference type="InterPro" id="IPR032324">
    <property type="entry name" value="Clp1_N"/>
</dbReference>
<feature type="domain" description="Clp1 C-terminal" evidence="7">
    <location>
        <begin position="326"/>
        <end position="437"/>
    </location>
</feature>
<name>D3B2K3_HETP5</name>
<dbReference type="Pfam" id="PF16575">
    <property type="entry name" value="CLP1_P"/>
    <property type="match status" value="1"/>
</dbReference>
<evidence type="ECO:0000259" key="7">
    <source>
        <dbReference type="Pfam" id="PF06807"/>
    </source>
</evidence>
<evidence type="ECO:0000256" key="4">
    <source>
        <dbReference type="ARBA" id="ARBA00022840"/>
    </source>
</evidence>
<dbReference type="InterPro" id="IPR010655">
    <property type="entry name" value="Clp1_C"/>
</dbReference>
<gene>
    <name evidence="10" type="primary">clp1</name>
    <name evidence="10" type="ORF">PPL_02616</name>
</gene>
<dbReference type="AlphaFoldDB" id="D3B2K3"/>
<dbReference type="GO" id="GO:0005524">
    <property type="term" value="F:ATP binding"/>
    <property type="evidence" value="ECO:0007669"/>
    <property type="project" value="UniProtKB-UniRule"/>
</dbReference>
<dbReference type="InterPro" id="IPR028606">
    <property type="entry name" value="Clp1"/>
</dbReference>
<feature type="binding site" evidence="6">
    <location>
        <position position="68"/>
    </location>
    <ligand>
        <name>ATP</name>
        <dbReference type="ChEBI" id="CHEBI:30616"/>
    </ligand>
</feature>
<dbReference type="EMBL" id="ADBJ01000010">
    <property type="protein sequence ID" value="EFA83551.1"/>
    <property type="molecule type" value="Genomic_DNA"/>
</dbReference>
<dbReference type="GO" id="GO:0006388">
    <property type="term" value="P:tRNA splicing, via endonucleolytic cleavage and ligation"/>
    <property type="evidence" value="ECO:0007669"/>
    <property type="project" value="TreeGrafter"/>
</dbReference>
<evidence type="ECO:0000313" key="10">
    <source>
        <dbReference type="EMBL" id="EFA83551.1"/>
    </source>
</evidence>
<dbReference type="Gene3D" id="2.60.120.1030">
    <property type="entry name" value="Clp1, DNA binding domain"/>
    <property type="match status" value="1"/>
</dbReference>
<keyword evidence="5 6" id="KW-0539">Nucleus</keyword>
<dbReference type="Proteomes" id="UP000001396">
    <property type="component" value="Unassembled WGS sequence"/>
</dbReference>
<dbReference type="InterPro" id="IPR045116">
    <property type="entry name" value="Clp1/Grc3"/>
</dbReference>
<evidence type="ECO:0000256" key="3">
    <source>
        <dbReference type="ARBA" id="ARBA00022741"/>
    </source>
</evidence>
<dbReference type="InParanoid" id="D3B2K3"/>
<keyword evidence="3 6" id="KW-0547">Nucleotide-binding</keyword>
<comment type="subcellular location">
    <subcellularLocation>
        <location evidence="1 6">Nucleus</location>
    </subcellularLocation>
</comment>
<dbReference type="Gene3D" id="3.40.50.300">
    <property type="entry name" value="P-loop containing nucleotide triphosphate hydrolases"/>
    <property type="match status" value="1"/>
</dbReference>
<dbReference type="Pfam" id="PF16573">
    <property type="entry name" value="CLP1_N"/>
    <property type="match status" value="1"/>
</dbReference>
<evidence type="ECO:0000256" key="5">
    <source>
        <dbReference type="ARBA" id="ARBA00023242"/>
    </source>
</evidence>
<dbReference type="Gene3D" id="2.40.30.330">
    <property type="entry name" value="Pre-mRNA cleavage complex subunit Clp1, C-terminal domain"/>
    <property type="match status" value="1"/>
</dbReference>
<dbReference type="GO" id="GO:0031124">
    <property type="term" value="P:mRNA 3'-end processing"/>
    <property type="evidence" value="ECO:0007669"/>
    <property type="project" value="UniProtKB-UniRule"/>
</dbReference>
<evidence type="ECO:0000313" key="11">
    <source>
        <dbReference type="Proteomes" id="UP000001396"/>
    </source>
</evidence>
<dbReference type="InterPro" id="IPR038239">
    <property type="entry name" value="Clp1_N_sf"/>
</dbReference>
<dbReference type="GeneID" id="31358139"/>
<evidence type="ECO:0000256" key="2">
    <source>
        <dbReference type="ARBA" id="ARBA00022664"/>
    </source>
</evidence>
<dbReference type="InterPro" id="IPR032319">
    <property type="entry name" value="CLP1_P"/>
</dbReference>
<dbReference type="PANTHER" id="PTHR12755:SF6">
    <property type="entry name" value="POLYRIBONUCLEOTIDE 5'-HYDROXYL-KINASE CLP1"/>
    <property type="match status" value="1"/>
</dbReference>
<comment type="function">
    <text evidence="6">Required for endonucleolytic cleavage during polyadenylation-dependent pre-mRNA 3'-end formation.</text>
</comment>
<evidence type="ECO:0000256" key="6">
    <source>
        <dbReference type="HAMAP-Rule" id="MF_03035"/>
    </source>
</evidence>
<evidence type="ECO:0000259" key="9">
    <source>
        <dbReference type="Pfam" id="PF16575"/>
    </source>
</evidence>
<proteinExistence type="inferred from homology"/>
<sequence length="437" mass="48227">MFENNPDSPKDTQTQTPQITWVPYTLKSEDELRFEIDKEAKIKLADGTAEYFGTELALNREYTLNNVKGAIFSWKGCKIEVTDNVKAYISNGTPMLSYANIHSIMDQHRMSILSQKNQQGPRVLIAGPTDVGKSTLAKILMGYSARLGYNPAFIDLDPGQGSITLPGALCASLIDRPVDIEEGLSNTVPFVQYYGHTSLDINPTLFKAQIQSLGISVDKRMEQSDNARVSGMIVNTCGWIEGLGYELLRESINLLRINIIVVIDNEKLYSDLSREFSSGGGNNSSSGMKVMKLPKSGGVYLRSALFRKQTRMQRIREYFYGIQGDLCPHITIVDFKDVCIFRTGGGPPAPSTALPIGSTSVIDPLALQEIQPSPEMLHSVLAISYAKNSQSLLRSNVAGFLYVSDINMETKKISFLAPCPGDLPSKFLLMGTLKWLE</sequence>
<dbReference type="InterPro" id="IPR038238">
    <property type="entry name" value="Clp1_C_sf"/>
</dbReference>
<feature type="binding site" evidence="6">
    <location>
        <position position="31"/>
    </location>
    <ligand>
        <name>ATP</name>
        <dbReference type="ChEBI" id="CHEBI:30616"/>
    </ligand>
</feature>